<accession>T1IM46</accession>
<keyword evidence="1" id="KW-0812">Transmembrane</keyword>
<dbReference type="AlphaFoldDB" id="T1IM46"/>
<dbReference type="InterPro" id="IPR000742">
    <property type="entry name" value="EGF"/>
</dbReference>
<dbReference type="Gene3D" id="2.10.25.10">
    <property type="entry name" value="Laminin"/>
    <property type="match status" value="1"/>
</dbReference>
<keyword evidence="5" id="KW-1185">Reference proteome</keyword>
<dbReference type="PROSITE" id="PS00022">
    <property type="entry name" value="EGF_1"/>
    <property type="match status" value="1"/>
</dbReference>
<dbReference type="Proteomes" id="UP000014500">
    <property type="component" value="Unassembled WGS sequence"/>
</dbReference>
<reference evidence="5" key="1">
    <citation type="submission" date="2011-05" db="EMBL/GenBank/DDBJ databases">
        <authorList>
            <person name="Richards S.R."/>
            <person name="Qu J."/>
            <person name="Jiang H."/>
            <person name="Jhangiani S.N."/>
            <person name="Agravi P."/>
            <person name="Goodspeed R."/>
            <person name="Gross S."/>
            <person name="Mandapat C."/>
            <person name="Jackson L."/>
            <person name="Mathew T."/>
            <person name="Pu L."/>
            <person name="Thornton R."/>
            <person name="Saada N."/>
            <person name="Wilczek-Boney K.B."/>
            <person name="Lee S."/>
            <person name="Kovar C."/>
            <person name="Wu Y."/>
            <person name="Scherer S.E."/>
            <person name="Worley K.C."/>
            <person name="Muzny D.M."/>
            <person name="Gibbs R."/>
        </authorList>
    </citation>
    <scope>NUCLEOTIDE SEQUENCE</scope>
    <source>
        <strain evidence="5">Brora</strain>
    </source>
</reference>
<evidence type="ECO:0000259" key="2">
    <source>
        <dbReference type="PROSITE" id="PS00022"/>
    </source>
</evidence>
<proteinExistence type="predicted"/>
<name>T1IM46_STRMM</name>
<dbReference type="PROSITE" id="PS01186">
    <property type="entry name" value="EGF_2"/>
    <property type="match status" value="1"/>
</dbReference>
<evidence type="ECO:0000256" key="1">
    <source>
        <dbReference type="SAM" id="Phobius"/>
    </source>
</evidence>
<dbReference type="SUPFAM" id="SSF57196">
    <property type="entry name" value="EGF/Laminin"/>
    <property type="match status" value="1"/>
</dbReference>
<evidence type="ECO:0000259" key="3">
    <source>
        <dbReference type="PROSITE" id="PS01186"/>
    </source>
</evidence>
<feature type="domain" description="EGF-like" evidence="2 3">
    <location>
        <begin position="32"/>
        <end position="43"/>
    </location>
</feature>
<evidence type="ECO:0000313" key="4">
    <source>
        <dbReference type="EnsemblMetazoa" id="SMAR002040-PA"/>
    </source>
</evidence>
<dbReference type="EMBL" id="JH430968">
    <property type="status" value="NOT_ANNOTATED_CDS"/>
    <property type="molecule type" value="Genomic_DNA"/>
</dbReference>
<evidence type="ECO:0000313" key="5">
    <source>
        <dbReference type="Proteomes" id="UP000014500"/>
    </source>
</evidence>
<dbReference type="HOGENOM" id="CLU_1742821_0_0_1"/>
<protein>
    <recommendedName>
        <fullName evidence="2 3">EGF-like domain-containing protein</fullName>
    </recommendedName>
</protein>
<feature type="transmembrane region" description="Helical" evidence="1">
    <location>
        <begin position="68"/>
        <end position="91"/>
    </location>
</feature>
<reference evidence="4" key="2">
    <citation type="submission" date="2015-02" db="UniProtKB">
        <authorList>
            <consortium name="EnsemblMetazoa"/>
        </authorList>
    </citation>
    <scope>IDENTIFICATION</scope>
</reference>
<sequence>MPLRMQLNKKCRLKGACLEGCLNGGMCFNSVCACAHGYYGPRCQFIVSASVTKNHLTRFQMRAEVYNFVSRTAYLSLVIGTLLATAGWTLFPMLQLGAATNIAAQEQLAFAPSTVVTIATKAKAKEFVTAAVITGEVKPTDEQRVNKLIL</sequence>
<dbReference type="CDD" id="cd00054">
    <property type="entry name" value="EGF_CA"/>
    <property type="match status" value="1"/>
</dbReference>
<keyword evidence="1" id="KW-1133">Transmembrane helix</keyword>
<dbReference type="PROSITE" id="PS51257">
    <property type="entry name" value="PROKAR_LIPOPROTEIN"/>
    <property type="match status" value="1"/>
</dbReference>
<keyword evidence="1" id="KW-0472">Membrane</keyword>
<dbReference type="EnsemblMetazoa" id="SMAR002040-RA">
    <property type="protein sequence ID" value="SMAR002040-PA"/>
    <property type="gene ID" value="SMAR002040"/>
</dbReference>
<organism evidence="4 5">
    <name type="scientific">Strigamia maritima</name>
    <name type="common">European centipede</name>
    <name type="synonym">Geophilus maritimus</name>
    <dbReference type="NCBI Taxonomy" id="126957"/>
    <lineage>
        <taxon>Eukaryota</taxon>
        <taxon>Metazoa</taxon>
        <taxon>Ecdysozoa</taxon>
        <taxon>Arthropoda</taxon>
        <taxon>Myriapoda</taxon>
        <taxon>Chilopoda</taxon>
        <taxon>Pleurostigmophora</taxon>
        <taxon>Geophilomorpha</taxon>
        <taxon>Linotaeniidae</taxon>
        <taxon>Strigamia</taxon>
    </lineage>
</organism>